<proteinExistence type="inferred from homology"/>
<dbReference type="GO" id="GO:0030976">
    <property type="term" value="F:thiamine pyrophosphate binding"/>
    <property type="evidence" value="ECO:0007669"/>
    <property type="project" value="InterPro"/>
</dbReference>
<comment type="catalytic activity">
    <reaction evidence="2">
        <text>2 pyruvate + H(+) = (2S)-2-acetolactate + CO2</text>
        <dbReference type="Rhea" id="RHEA:25249"/>
        <dbReference type="ChEBI" id="CHEBI:15361"/>
        <dbReference type="ChEBI" id="CHEBI:15378"/>
        <dbReference type="ChEBI" id="CHEBI:16526"/>
        <dbReference type="ChEBI" id="CHEBI:58476"/>
        <dbReference type="EC" id="2.2.1.6"/>
    </reaction>
</comment>
<dbReference type="FunFam" id="3.40.50.970:FF:000007">
    <property type="entry name" value="Acetolactate synthase"/>
    <property type="match status" value="1"/>
</dbReference>
<dbReference type="GO" id="GO:0009099">
    <property type="term" value="P:L-valine biosynthetic process"/>
    <property type="evidence" value="ECO:0007669"/>
    <property type="project" value="TreeGrafter"/>
</dbReference>
<dbReference type="Proteomes" id="UP000305222">
    <property type="component" value="Unassembled WGS sequence"/>
</dbReference>
<dbReference type="InterPro" id="IPR012000">
    <property type="entry name" value="Thiamin_PyroP_enz_cen_dom"/>
</dbReference>
<dbReference type="InterPro" id="IPR029061">
    <property type="entry name" value="THDP-binding"/>
</dbReference>
<dbReference type="Pfam" id="PF02776">
    <property type="entry name" value="TPP_enzyme_N"/>
    <property type="match status" value="1"/>
</dbReference>
<dbReference type="GO" id="GO:0050660">
    <property type="term" value="F:flavin adenine dinucleotide binding"/>
    <property type="evidence" value="ECO:0007669"/>
    <property type="project" value="TreeGrafter"/>
</dbReference>
<dbReference type="GO" id="GO:0005948">
    <property type="term" value="C:acetolactate synthase complex"/>
    <property type="evidence" value="ECO:0007669"/>
    <property type="project" value="TreeGrafter"/>
</dbReference>
<protein>
    <submittedName>
        <fullName evidence="5">Acetolactate synthase large subunit</fullName>
        <ecNumber evidence="5">2.2.1.6</ecNumber>
    </submittedName>
</protein>
<evidence type="ECO:0000313" key="5">
    <source>
        <dbReference type="EMBL" id="TKI90458.1"/>
    </source>
</evidence>
<comment type="caution">
    <text evidence="5">The sequence shown here is derived from an EMBL/GenBank/DDBJ whole genome shotgun (WGS) entry which is preliminary data.</text>
</comment>
<dbReference type="CDD" id="cd07035">
    <property type="entry name" value="TPP_PYR_POX_like"/>
    <property type="match status" value="1"/>
</dbReference>
<dbReference type="SUPFAM" id="SSF52467">
    <property type="entry name" value="DHS-like NAD/FAD-binding domain"/>
    <property type="match status" value="1"/>
</dbReference>
<evidence type="ECO:0000256" key="1">
    <source>
        <dbReference type="ARBA" id="ARBA00007812"/>
    </source>
</evidence>
<dbReference type="EMBL" id="SZON01001607">
    <property type="protein sequence ID" value="TKI90458.1"/>
    <property type="molecule type" value="Genomic_DNA"/>
</dbReference>
<feature type="non-terminal residue" evidence="5">
    <location>
        <position position="350"/>
    </location>
</feature>
<dbReference type="AlphaFoldDB" id="A0A4U3AQG5"/>
<keyword evidence="5" id="KW-0808">Transferase</keyword>
<dbReference type="Gene3D" id="3.40.50.970">
    <property type="match status" value="1"/>
</dbReference>
<dbReference type="EC" id="2.2.1.6" evidence="5"/>
<evidence type="ECO:0000259" key="4">
    <source>
        <dbReference type="Pfam" id="PF02776"/>
    </source>
</evidence>
<dbReference type="GO" id="GO:0000287">
    <property type="term" value="F:magnesium ion binding"/>
    <property type="evidence" value="ECO:0007669"/>
    <property type="project" value="InterPro"/>
</dbReference>
<dbReference type="FunFam" id="3.40.50.1220:FF:000008">
    <property type="entry name" value="Acetolactate synthase"/>
    <property type="match status" value="1"/>
</dbReference>
<reference evidence="5 6" key="1">
    <citation type="journal article" date="2019" name="Environ. Microbiol.">
        <title>An active ?-lactamase is a part of an orchestrated cell wall stress resistance network of Bacillus subtilis and related rhizosphere species.</title>
        <authorList>
            <person name="Bucher T."/>
            <person name="Keren-Paz A."/>
            <person name="Hausser J."/>
            <person name="Olender T."/>
            <person name="Cytryn E."/>
            <person name="Kolodkin-Gal I."/>
        </authorList>
    </citation>
    <scope>NUCLEOTIDE SEQUENCE [LARGE SCALE GENOMIC DNA]</scope>
    <source>
        <strain evidence="5 6">I5</strain>
    </source>
</reference>
<dbReference type="SUPFAM" id="SSF52518">
    <property type="entry name" value="Thiamin diphosphate-binding fold (THDP-binding)"/>
    <property type="match status" value="1"/>
</dbReference>
<dbReference type="GO" id="GO:0009097">
    <property type="term" value="P:isoleucine biosynthetic process"/>
    <property type="evidence" value="ECO:0007669"/>
    <property type="project" value="TreeGrafter"/>
</dbReference>
<dbReference type="PANTHER" id="PTHR18968:SF13">
    <property type="entry name" value="ACETOLACTATE SYNTHASE CATALYTIC SUBUNIT, MITOCHONDRIAL"/>
    <property type="match status" value="1"/>
</dbReference>
<dbReference type="InterPro" id="IPR012001">
    <property type="entry name" value="Thiamin_PyroP_enz_TPP-bd_dom"/>
</dbReference>
<organism evidence="5 6">
    <name type="scientific">Bacillus wiedmannii</name>
    <dbReference type="NCBI Taxonomy" id="1890302"/>
    <lineage>
        <taxon>Bacteria</taxon>
        <taxon>Bacillati</taxon>
        <taxon>Bacillota</taxon>
        <taxon>Bacilli</taxon>
        <taxon>Bacillales</taxon>
        <taxon>Bacillaceae</taxon>
        <taxon>Bacillus</taxon>
        <taxon>Bacillus cereus group</taxon>
    </lineage>
</organism>
<feature type="domain" description="Thiamine pyrophosphate enzyme N-terminal TPP-binding" evidence="4">
    <location>
        <begin position="16"/>
        <end position="129"/>
    </location>
</feature>
<evidence type="ECO:0000259" key="3">
    <source>
        <dbReference type="Pfam" id="PF00205"/>
    </source>
</evidence>
<gene>
    <name evidence="5" type="ORF">FC699_24070</name>
</gene>
<sequence>MEQHTTREKLQCEEVTGAGHVIQCLKKLGVTTVFGYPGGAILPVYDALYGSGLKHVLTRHEQAAIHAAEGYARASGKVGVVFATSGPGATNLVTGLADAYMDSIPLVVITGQVAKPLIGKDGFQEADVVGITVPVTKHNYQVRDVNHLSRIVQEAFYIAESGRPGPVLIDIPKDVQNENVTSFYNEVIEIPGYKLEPMPDGRKLREVAKAISEAKRPLLYIGGGVIHSGGSDELIQFARENRIPVVSTLMGLGAYPPGDSLFLGMLGMHGTYAANMAVTECDLLLALGVRFDDRVTGKLELFSPHSKKVHIDIDPSEFHKNVTVEYPVVGDVKKALHKLLHMPIYTRQAY</sequence>
<evidence type="ECO:0000256" key="2">
    <source>
        <dbReference type="ARBA" id="ARBA00048670"/>
    </source>
</evidence>
<accession>A0A4U3AQG5</accession>
<evidence type="ECO:0000313" key="6">
    <source>
        <dbReference type="Proteomes" id="UP000305222"/>
    </source>
</evidence>
<feature type="domain" description="Thiamine pyrophosphate enzyme central" evidence="3">
    <location>
        <begin position="204"/>
        <end position="339"/>
    </location>
</feature>
<dbReference type="InterPro" id="IPR045229">
    <property type="entry name" value="TPP_enz"/>
</dbReference>
<dbReference type="PANTHER" id="PTHR18968">
    <property type="entry name" value="THIAMINE PYROPHOSPHATE ENZYMES"/>
    <property type="match status" value="1"/>
</dbReference>
<comment type="similarity">
    <text evidence="1">Belongs to the TPP enzyme family.</text>
</comment>
<dbReference type="Pfam" id="PF00205">
    <property type="entry name" value="TPP_enzyme_M"/>
    <property type="match status" value="1"/>
</dbReference>
<name>A0A4U3AQG5_9BACI</name>
<dbReference type="GO" id="GO:0003984">
    <property type="term" value="F:acetolactate synthase activity"/>
    <property type="evidence" value="ECO:0007669"/>
    <property type="project" value="UniProtKB-EC"/>
</dbReference>
<dbReference type="InterPro" id="IPR029035">
    <property type="entry name" value="DHS-like_NAD/FAD-binding_dom"/>
</dbReference>
<dbReference type="Gene3D" id="3.40.50.1220">
    <property type="entry name" value="TPP-binding domain"/>
    <property type="match status" value="1"/>
</dbReference>